<name>D5GK01_TUBMM</name>
<keyword evidence="2" id="KW-1185">Reference proteome</keyword>
<accession>D5GK01</accession>
<dbReference type="GeneID" id="9186880"/>
<dbReference type="KEGG" id="tml:GSTUM_00009294001"/>
<dbReference type="EMBL" id="FN430335">
    <property type="protein sequence ID" value="CAZ84844.1"/>
    <property type="molecule type" value="Genomic_DNA"/>
</dbReference>
<organism evidence="1 2">
    <name type="scientific">Tuber melanosporum (strain Mel28)</name>
    <name type="common">Perigord black truffle</name>
    <dbReference type="NCBI Taxonomy" id="656061"/>
    <lineage>
        <taxon>Eukaryota</taxon>
        <taxon>Fungi</taxon>
        <taxon>Dikarya</taxon>
        <taxon>Ascomycota</taxon>
        <taxon>Pezizomycotina</taxon>
        <taxon>Pezizomycetes</taxon>
        <taxon>Pezizales</taxon>
        <taxon>Tuberaceae</taxon>
        <taxon>Tuber</taxon>
    </lineage>
</organism>
<dbReference type="Proteomes" id="UP000006911">
    <property type="component" value="Unassembled WGS sequence"/>
</dbReference>
<dbReference type="InParanoid" id="D5GK01"/>
<proteinExistence type="predicted"/>
<evidence type="ECO:0000313" key="1">
    <source>
        <dbReference type="EMBL" id="CAZ84844.1"/>
    </source>
</evidence>
<protein>
    <submittedName>
        <fullName evidence="1">(Perigord truffle) hypothetical protein</fullName>
    </submittedName>
</protein>
<dbReference type="AlphaFoldDB" id="D5GK01"/>
<evidence type="ECO:0000313" key="2">
    <source>
        <dbReference type="Proteomes" id="UP000006911"/>
    </source>
</evidence>
<sequence>MACGALFGFPETLVVRWCLYISYFYPHLLDYHHLHPTSNSPFSHAQLYQTNGGLALAPRFFNPPSLHH</sequence>
<reference evidence="1 2" key="1">
    <citation type="journal article" date="2010" name="Nature">
        <title>Perigord black truffle genome uncovers evolutionary origins and mechanisms of symbiosis.</title>
        <authorList>
            <person name="Martin F."/>
            <person name="Kohler A."/>
            <person name="Murat C."/>
            <person name="Balestrini R."/>
            <person name="Coutinho P.M."/>
            <person name="Jaillon O."/>
            <person name="Montanini B."/>
            <person name="Morin E."/>
            <person name="Noel B."/>
            <person name="Percudani R."/>
            <person name="Porcel B."/>
            <person name="Rubini A."/>
            <person name="Amicucci A."/>
            <person name="Amselem J."/>
            <person name="Anthouard V."/>
            <person name="Arcioni S."/>
            <person name="Artiguenave F."/>
            <person name="Aury J.M."/>
            <person name="Ballario P."/>
            <person name="Bolchi A."/>
            <person name="Brenna A."/>
            <person name="Brun A."/>
            <person name="Buee M."/>
            <person name="Cantarel B."/>
            <person name="Chevalier G."/>
            <person name="Couloux A."/>
            <person name="Da Silva C."/>
            <person name="Denoeud F."/>
            <person name="Duplessis S."/>
            <person name="Ghignone S."/>
            <person name="Hilselberger B."/>
            <person name="Iotti M."/>
            <person name="Marcais B."/>
            <person name="Mello A."/>
            <person name="Miranda M."/>
            <person name="Pacioni G."/>
            <person name="Quesneville H."/>
            <person name="Riccioni C."/>
            <person name="Ruotolo R."/>
            <person name="Splivallo R."/>
            <person name="Stocchi V."/>
            <person name="Tisserant E."/>
            <person name="Viscomi A.R."/>
            <person name="Zambonelli A."/>
            <person name="Zampieri E."/>
            <person name="Henrissat B."/>
            <person name="Lebrun M.H."/>
            <person name="Paolocci F."/>
            <person name="Bonfante P."/>
            <person name="Ottonello S."/>
            <person name="Wincker P."/>
        </authorList>
    </citation>
    <scope>NUCLEOTIDE SEQUENCE [LARGE SCALE GENOMIC DNA]</scope>
    <source>
        <strain evidence="1 2">Mel28</strain>
    </source>
</reference>
<dbReference type="HOGENOM" id="CLU_2795793_0_0_1"/>
<gene>
    <name evidence="1" type="ORF">GSTUM_00009294001</name>
</gene>
<dbReference type="RefSeq" id="XP_002840653.1">
    <property type="nucleotide sequence ID" value="XM_002840607.1"/>
</dbReference>